<dbReference type="Proteomes" id="UP000032142">
    <property type="component" value="Unassembled WGS sequence"/>
</dbReference>
<protein>
    <submittedName>
        <fullName evidence="1">Uncharacterized protein</fullName>
    </submittedName>
</protein>
<proteinExistence type="predicted"/>
<name>A0A0B0N451_GOSAR</name>
<gene>
    <name evidence="1" type="ORF">F383_34551</name>
</gene>
<evidence type="ECO:0000313" key="2">
    <source>
        <dbReference type="Proteomes" id="UP000032142"/>
    </source>
</evidence>
<comment type="caution">
    <text evidence="1">The sequence shown here is derived from an EMBL/GenBank/DDBJ whole genome shotgun (WGS) entry which is preliminary data.</text>
</comment>
<keyword evidence="2" id="KW-1185">Reference proteome</keyword>
<reference evidence="2" key="1">
    <citation type="submission" date="2014-09" db="EMBL/GenBank/DDBJ databases">
        <authorList>
            <person name="Mudge J."/>
            <person name="Ramaraj T."/>
            <person name="Lindquist I.E."/>
            <person name="Bharti A.K."/>
            <person name="Sundararajan A."/>
            <person name="Cameron C.T."/>
            <person name="Woodward J.E."/>
            <person name="May G.D."/>
            <person name="Brubaker C."/>
            <person name="Broadhvest J."/>
            <person name="Wilkins T.A."/>
        </authorList>
    </citation>
    <scope>NUCLEOTIDE SEQUENCE</scope>
    <source>
        <strain evidence="2">cv. AKA8401</strain>
    </source>
</reference>
<accession>A0A0B0N451</accession>
<dbReference type="EMBL" id="JRRC01474002">
    <property type="protein sequence ID" value="KHG07402.1"/>
    <property type="molecule type" value="Genomic_DNA"/>
</dbReference>
<sequence length="22" mass="2382">MYGRGAYRVRGDRGCCGASRSC</sequence>
<organism evidence="1 2">
    <name type="scientific">Gossypium arboreum</name>
    <name type="common">Tree cotton</name>
    <name type="synonym">Gossypium nanking</name>
    <dbReference type="NCBI Taxonomy" id="29729"/>
    <lineage>
        <taxon>Eukaryota</taxon>
        <taxon>Viridiplantae</taxon>
        <taxon>Streptophyta</taxon>
        <taxon>Embryophyta</taxon>
        <taxon>Tracheophyta</taxon>
        <taxon>Spermatophyta</taxon>
        <taxon>Magnoliopsida</taxon>
        <taxon>eudicotyledons</taxon>
        <taxon>Gunneridae</taxon>
        <taxon>Pentapetalae</taxon>
        <taxon>rosids</taxon>
        <taxon>malvids</taxon>
        <taxon>Malvales</taxon>
        <taxon>Malvaceae</taxon>
        <taxon>Malvoideae</taxon>
        <taxon>Gossypium</taxon>
    </lineage>
</organism>
<evidence type="ECO:0000313" key="1">
    <source>
        <dbReference type="EMBL" id="KHG07402.1"/>
    </source>
</evidence>
<dbReference type="AlphaFoldDB" id="A0A0B0N451"/>